<sequence>MADCTTLFQYALKLVTCCDSSFRKFPVDFLYRNPRTAVIIFGLISEQLEPFITTSPVCEADDNRTRLSWPEWYTMCYAYIMLHQFTTAYDFGNWVNDFDINGVTFKEETKETADEKIYQDSDSLTIKNELDAKPYFEHIDIKSVSYEFENEITFEEHKTCVAETDTVRPIKREEVDDQLVEESDLASGSVIVTSITDKLRDDFVLQDRVEEVNKSSRRSFACEVCNTLFSQSSALRRHALTHKGNLQNFEVTERTKSDSELHVCKICSESFTKIEALKNHSKIHNREHLHCCTVCKKSFTQLGTLDEHLRIHTGHKPHKCAVCEKSFTRLGELKRHLRVHTGERPYKCKECGKKFTELGSLKIHALMHNGERPFVCKLCNKTFTHHRALTQHALVHTDFRPHVCKMAEVYRFYFPVTDVCIYVCLPITSKQSAYSESHRSSGINDVTLQQNKEQNCWKDRWRLYKLLSVLH</sequence>
<feature type="domain" description="C2H2-type" evidence="9">
    <location>
        <begin position="262"/>
        <end position="289"/>
    </location>
</feature>
<evidence type="ECO:0000256" key="1">
    <source>
        <dbReference type="ARBA" id="ARBA00004123"/>
    </source>
</evidence>
<keyword evidence="2" id="KW-0479">Metal-binding</keyword>
<evidence type="ECO:0000313" key="11">
    <source>
        <dbReference type="Proteomes" id="UP001148838"/>
    </source>
</evidence>
<dbReference type="SMART" id="SM00355">
    <property type="entry name" value="ZnF_C2H2"/>
    <property type="match status" value="6"/>
</dbReference>
<dbReference type="PROSITE" id="PS50157">
    <property type="entry name" value="ZINC_FINGER_C2H2_2"/>
    <property type="match status" value="6"/>
</dbReference>
<evidence type="ECO:0000256" key="8">
    <source>
        <dbReference type="PROSITE-ProRule" id="PRU00042"/>
    </source>
</evidence>
<reference evidence="10 11" key="1">
    <citation type="journal article" date="2022" name="Allergy">
        <title>Genome assembly and annotation of Periplaneta americana reveal a comprehensive cockroach allergen profile.</title>
        <authorList>
            <person name="Wang L."/>
            <person name="Xiong Q."/>
            <person name="Saelim N."/>
            <person name="Wang L."/>
            <person name="Nong W."/>
            <person name="Wan A.T."/>
            <person name="Shi M."/>
            <person name="Liu X."/>
            <person name="Cao Q."/>
            <person name="Hui J.H.L."/>
            <person name="Sookrung N."/>
            <person name="Leung T.F."/>
            <person name="Tungtrongchitr A."/>
            <person name="Tsui S.K.W."/>
        </authorList>
    </citation>
    <scope>NUCLEOTIDE SEQUENCE [LARGE SCALE GENOMIC DNA]</scope>
    <source>
        <strain evidence="10">PWHHKU_190912</strain>
    </source>
</reference>
<evidence type="ECO:0000256" key="6">
    <source>
        <dbReference type="ARBA" id="ARBA00023125"/>
    </source>
</evidence>
<dbReference type="SUPFAM" id="SSF57667">
    <property type="entry name" value="beta-beta-alpha zinc fingers"/>
    <property type="match status" value="4"/>
</dbReference>
<dbReference type="PANTHER" id="PTHR24390:SF159">
    <property type="entry name" value="GROWTH FACTOR INDEPENDENT 1 TRANSCRIPTIONAL REPRESSOR"/>
    <property type="match status" value="1"/>
</dbReference>
<evidence type="ECO:0000256" key="5">
    <source>
        <dbReference type="ARBA" id="ARBA00022833"/>
    </source>
</evidence>
<comment type="caution">
    <text evidence="10">The sequence shown here is derived from an EMBL/GenBank/DDBJ whole genome shotgun (WGS) entry which is preliminary data.</text>
</comment>
<feature type="domain" description="C2H2-type" evidence="9">
    <location>
        <begin position="220"/>
        <end position="247"/>
    </location>
</feature>
<dbReference type="InterPro" id="IPR036236">
    <property type="entry name" value="Znf_C2H2_sf"/>
</dbReference>
<evidence type="ECO:0000259" key="9">
    <source>
        <dbReference type="PROSITE" id="PS50157"/>
    </source>
</evidence>
<protein>
    <recommendedName>
        <fullName evidence="9">C2H2-type domain-containing protein</fullName>
    </recommendedName>
</protein>
<evidence type="ECO:0000256" key="3">
    <source>
        <dbReference type="ARBA" id="ARBA00022737"/>
    </source>
</evidence>
<accession>A0ABQ8S6R0</accession>
<dbReference type="PROSITE" id="PS00028">
    <property type="entry name" value="ZINC_FINGER_C2H2_1"/>
    <property type="match status" value="6"/>
</dbReference>
<feature type="domain" description="C2H2-type" evidence="9">
    <location>
        <begin position="346"/>
        <end position="373"/>
    </location>
</feature>
<feature type="domain" description="C2H2-type" evidence="9">
    <location>
        <begin position="374"/>
        <end position="401"/>
    </location>
</feature>
<keyword evidence="4 8" id="KW-0863">Zinc-finger</keyword>
<dbReference type="EMBL" id="JAJSOF020000033">
    <property type="protein sequence ID" value="KAJ4429633.1"/>
    <property type="molecule type" value="Genomic_DNA"/>
</dbReference>
<feature type="domain" description="C2H2-type" evidence="9">
    <location>
        <begin position="318"/>
        <end position="345"/>
    </location>
</feature>
<keyword evidence="3" id="KW-0677">Repeat</keyword>
<dbReference type="InterPro" id="IPR013087">
    <property type="entry name" value="Znf_C2H2_type"/>
</dbReference>
<dbReference type="Gene3D" id="3.30.160.60">
    <property type="entry name" value="Classic Zinc Finger"/>
    <property type="match status" value="5"/>
</dbReference>
<proteinExistence type="predicted"/>
<comment type="subcellular location">
    <subcellularLocation>
        <location evidence="1">Nucleus</location>
    </subcellularLocation>
</comment>
<keyword evidence="6" id="KW-0238">DNA-binding</keyword>
<gene>
    <name evidence="10" type="ORF">ANN_21834</name>
</gene>
<evidence type="ECO:0000256" key="7">
    <source>
        <dbReference type="ARBA" id="ARBA00023242"/>
    </source>
</evidence>
<feature type="domain" description="C2H2-type" evidence="9">
    <location>
        <begin position="290"/>
        <end position="317"/>
    </location>
</feature>
<name>A0ABQ8S6R0_PERAM</name>
<dbReference type="Pfam" id="PF13912">
    <property type="entry name" value="zf-C2H2_6"/>
    <property type="match status" value="2"/>
</dbReference>
<dbReference type="Pfam" id="PF00096">
    <property type="entry name" value="zf-C2H2"/>
    <property type="match status" value="4"/>
</dbReference>
<organism evidence="10 11">
    <name type="scientific">Periplaneta americana</name>
    <name type="common">American cockroach</name>
    <name type="synonym">Blatta americana</name>
    <dbReference type="NCBI Taxonomy" id="6978"/>
    <lineage>
        <taxon>Eukaryota</taxon>
        <taxon>Metazoa</taxon>
        <taxon>Ecdysozoa</taxon>
        <taxon>Arthropoda</taxon>
        <taxon>Hexapoda</taxon>
        <taxon>Insecta</taxon>
        <taxon>Pterygota</taxon>
        <taxon>Neoptera</taxon>
        <taxon>Polyneoptera</taxon>
        <taxon>Dictyoptera</taxon>
        <taxon>Blattodea</taxon>
        <taxon>Blattoidea</taxon>
        <taxon>Blattidae</taxon>
        <taxon>Blattinae</taxon>
        <taxon>Periplaneta</taxon>
    </lineage>
</organism>
<keyword evidence="5" id="KW-0862">Zinc</keyword>
<evidence type="ECO:0000256" key="2">
    <source>
        <dbReference type="ARBA" id="ARBA00022723"/>
    </source>
</evidence>
<evidence type="ECO:0000256" key="4">
    <source>
        <dbReference type="ARBA" id="ARBA00022771"/>
    </source>
</evidence>
<dbReference type="Proteomes" id="UP001148838">
    <property type="component" value="Unassembled WGS sequence"/>
</dbReference>
<evidence type="ECO:0000313" key="10">
    <source>
        <dbReference type="EMBL" id="KAJ4429633.1"/>
    </source>
</evidence>
<keyword evidence="11" id="KW-1185">Reference proteome</keyword>
<dbReference type="PANTHER" id="PTHR24390">
    <property type="entry name" value="ZINC FINGER PROTEIN"/>
    <property type="match status" value="1"/>
</dbReference>
<keyword evidence="7" id="KW-0539">Nucleus</keyword>